<dbReference type="Pfam" id="PF02518">
    <property type="entry name" value="HATPase_c"/>
    <property type="match status" value="1"/>
</dbReference>
<dbReference type="Proteomes" id="UP000742631">
    <property type="component" value="Unassembled WGS sequence"/>
</dbReference>
<dbReference type="InterPro" id="IPR035965">
    <property type="entry name" value="PAS-like_dom_sf"/>
</dbReference>
<dbReference type="Pfam" id="PF13426">
    <property type="entry name" value="PAS_9"/>
    <property type="match status" value="1"/>
</dbReference>
<dbReference type="PROSITE" id="PS50113">
    <property type="entry name" value="PAC"/>
    <property type="match status" value="1"/>
</dbReference>
<reference evidence="6" key="1">
    <citation type="journal article" date="2021" name="PeerJ">
        <title>Extensive microbial diversity within the chicken gut microbiome revealed by metagenomics and culture.</title>
        <authorList>
            <person name="Gilroy R."/>
            <person name="Ravi A."/>
            <person name="Getino M."/>
            <person name="Pursley I."/>
            <person name="Horton D.L."/>
            <person name="Alikhan N.F."/>
            <person name="Baker D."/>
            <person name="Gharbi K."/>
            <person name="Hall N."/>
            <person name="Watson M."/>
            <person name="Adriaenssens E.M."/>
            <person name="Foster-Nyarko E."/>
            <person name="Jarju S."/>
            <person name="Secka A."/>
            <person name="Antonio M."/>
            <person name="Oren A."/>
            <person name="Chaudhuri R.R."/>
            <person name="La Ragione R."/>
            <person name="Hildebrand F."/>
            <person name="Pallen M.J."/>
        </authorList>
    </citation>
    <scope>NUCLEOTIDE SEQUENCE</scope>
    <source>
        <strain evidence="6">316</strain>
    </source>
</reference>
<feature type="domain" description="PAC" evidence="5">
    <location>
        <begin position="93"/>
        <end position="144"/>
    </location>
</feature>
<dbReference type="EC" id="2.7.13.3" evidence="2"/>
<sequence length="376" mass="39838">MTSLADLAPAPSNPAHGIAATDGLVAILPLPAFLLAPSEDGPVLGLVNAALLTLTGLDEADLLGRKIESLASRHGDHAGWTALQEALGQGEAASAELLFARRDGSSFWGELHLLPLSAPGDAPRFLGQIVDVTRRRDAEDALALSRQREALGLLTNSVAHEFNNFLQILIGYIDGLKRRLGDRPEPFIQRAVTRSTEASERAAVLTRQLLAHSRRIAPDVRPVDLATAVRSCLDRLRPGLPTGIQLELSIPENLPPALCNPIQLELALSHILANACEAMSGQGRIRVVLFAVEPGDRSLQRPEAGAVGLTVSDTGHGLSPEMLSRALAPFATTRESGRGAGLAIVHGLMKRQNGTISIDSRPGEGATVRLVFPAAR</sequence>
<protein>
    <recommendedName>
        <fullName evidence="2">histidine kinase</fullName>
        <ecNumber evidence="2">2.7.13.3</ecNumber>
    </recommendedName>
</protein>
<reference evidence="6" key="2">
    <citation type="submission" date="2021-09" db="EMBL/GenBank/DDBJ databases">
        <authorList>
            <person name="Gilroy R."/>
        </authorList>
    </citation>
    <scope>NUCLEOTIDE SEQUENCE</scope>
    <source>
        <strain evidence="6">316</strain>
    </source>
</reference>
<comment type="catalytic activity">
    <reaction evidence="1">
        <text>ATP + protein L-histidine = ADP + protein N-phospho-L-histidine.</text>
        <dbReference type="EC" id="2.7.13.3"/>
    </reaction>
</comment>
<proteinExistence type="predicted"/>
<dbReference type="InterPro" id="IPR003594">
    <property type="entry name" value="HATPase_dom"/>
</dbReference>
<evidence type="ECO:0000256" key="3">
    <source>
        <dbReference type="ARBA" id="ARBA00022553"/>
    </source>
</evidence>
<evidence type="ECO:0000256" key="2">
    <source>
        <dbReference type="ARBA" id="ARBA00012438"/>
    </source>
</evidence>
<dbReference type="SMART" id="SM00387">
    <property type="entry name" value="HATPase_c"/>
    <property type="match status" value="1"/>
</dbReference>
<dbReference type="InterPro" id="IPR005467">
    <property type="entry name" value="His_kinase_dom"/>
</dbReference>
<dbReference type="InterPro" id="IPR000700">
    <property type="entry name" value="PAS-assoc_C"/>
</dbReference>
<evidence type="ECO:0000256" key="1">
    <source>
        <dbReference type="ARBA" id="ARBA00000085"/>
    </source>
</evidence>
<organism evidence="6 7">
    <name type="scientific">Methylorubrum populi</name>
    <dbReference type="NCBI Taxonomy" id="223967"/>
    <lineage>
        <taxon>Bacteria</taxon>
        <taxon>Pseudomonadati</taxon>
        <taxon>Pseudomonadota</taxon>
        <taxon>Alphaproteobacteria</taxon>
        <taxon>Hyphomicrobiales</taxon>
        <taxon>Methylobacteriaceae</taxon>
        <taxon>Methylorubrum</taxon>
    </lineage>
</organism>
<evidence type="ECO:0000259" key="4">
    <source>
        <dbReference type="PROSITE" id="PS50109"/>
    </source>
</evidence>
<keyword evidence="3" id="KW-0597">Phosphoprotein</keyword>
<dbReference type="PANTHER" id="PTHR43065">
    <property type="entry name" value="SENSOR HISTIDINE KINASE"/>
    <property type="match status" value="1"/>
</dbReference>
<dbReference type="SMART" id="SM00388">
    <property type="entry name" value="HisKA"/>
    <property type="match status" value="1"/>
</dbReference>
<dbReference type="CDD" id="cd00130">
    <property type="entry name" value="PAS"/>
    <property type="match status" value="1"/>
</dbReference>
<dbReference type="InterPro" id="IPR036890">
    <property type="entry name" value="HATPase_C_sf"/>
</dbReference>
<dbReference type="InterPro" id="IPR036097">
    <property type="entry name" value="HisK_dim/P_sf"/>
</dbReference>
<dbReference type="SUPFAM" id="SSF55874">
    <property type="entry name" value="ATPase domain of HSP90 chaperone/DNA topoisomerase II/histidine kinase"/>
    <property type="match status" value="1"/>
</dbReference>
<dbReference type="NCBIfam" id="TIGR00229">
    <property type="entry name" value="sensory_box"/>
    <property type="match status" value="1"/>
</dbReference>
<evidence type="ECO:0000259" key="5">
    <source>
        <dbReference type="PROSITE" id="PS50113"/>
    </source>
</evidence>
<dbReference type="InterPro" id="IPR004358">
    <property type="entry name" value="Sig_transdc_His_kin-like_C"/>
</dbReference>
<dbReference type="PROSITE" id="PS50109">
    <property type="entry name" value="HIS_KIN"/>
    <property type="match status" value="1"/>
</dbReference>
<name>A0A921JG11_9HYPH</name>
<comment type="caution">
    <text evidence="6">The sequence shown here is derived from an EMBL/GenBank/DDBJ whole genome shotgun (WGS) entry which is preliminary data.</text>
</comment>
<dbReference type="SUPFAM" id="SSF47384">
    <property type="entry name" value="Homodimeric domain of signal transducing histidine kinase"/>
    <property type="match status" value="1"/>
</dbReference>
<dbReference type="AlphaFoldDB" id="A0A921JG11"/>
<dbReference type="PANTHER" id="PTHR43065:SF42">
    <property type="entry name" value="TWO-COMPONENT SENSOR PPRA"/>
    <property type="match status" value="1"/>
</dbReference>
<dbReference type="Gene3D" id="1.10.287.130">
    <property type="match status" value="1"/>
</dbReference>
<accession>A0A921JG11</accession>
<dbReference type="InterPro" id="IPR003661">
    <property type="entry name" value="HisK_dim/P_dom"/>
</dbReference>
<gene>
    <name evidence="6" type="ORF">K8W01_16080</name>
</gene>
<dbReference type="PRINTS" id="PR00344">
    <property type="entry name" value="BCTRLSENSOR"/>
</dbReference>
<dbReference type="InterPro" id="IPR000014">
    <property type="entry name" value="PAS"/>
</dbReference>
<dbReference type="SUPFAM" id="SSF55785">
    <property type="entry name" value="PYP-like sensor domain (PAS domain)"/>
    <property type="match status" value="1"/>
</dbReference>
<feature type="domain" description="Histidine kinase" evidence="4">
    <location>
        <begin position="157"/>
        <end position="376"/>
    </location>
</feature>
<evidence type="ECO:0000313" key="7">
    <source>
        <dbReference type="Proteomes" id="UP000742631"/>
    </source>
</evidence>
<dbReference type="EMBL" id="DYYG01000047">
    <property type="protein sequence ID" value="HJE25176.1"/>
    <property type="molecule type" value="Genomic_DNA"/>
</dbReference>
<dbReference type="GO" id="GO:0000155">
    <property type="term" value="F:phosphorelay sensor kinase activity"/>
    <property type="evidence" value="ECO:0007669"/>
    <property type="project" value="InterPro"/>
</dbReference>
<evidence type="ECO:0000313" key="6">
    <source>
        <dbReference type="EMBL" id="HJE25176.1"/>
    </source>
</evidence>
<dbReference type="Gene3D" id="3.30.565.10">
    <property type="entry name" value="Histidine kinase-like ATPase, C-terminal domain"/>
    <property type="match status" value="1"/>
</dbReference>
<dbReference type="Gene3D" id="3.30.450.20">
    <property type="entry name" value="PAS domain"/>
    <property type="match status" value="1"/>
</dbReference>